<accession>A0A4V1N0X2</accession>
<proteinExistence type="predicted"/>
<keyword evidence="2" id="KW-1185">Reference proteome</keyword>
<reference evidence="1 2" key="1">
    <citation type="submission" date="2019-01" db="EMBL/GenBank/DDBJ databases">
        <title>Pseudoxanthomonas composti sp. nov., isolated from compost.</title>
        <authorList>
            <person name="Yang G."/>
        </authorList>
    </citation>
    <scope>NUCLEOTIDE SEQUENCE [LARGE SCALE GENOMIC DNA]</scope>
    <source>
        <strain evidence="1 2">GSS15</strain>
    </source>
</reference>
<sequence length="323" mass="36833">MDQGFVWTPGVGIDQVALARLRLHFRKPQQPMGEAWFMSEQRKMFPELQGELGNMSIWDLQIALGEIASGTSSFGPFEEWREWYHYLLAQLVPRGHDAFVYSLVELLITCFMTQYPNGIHRQPYPGFGEDVLATLGRCVMEPQCWSADQIVVGTFLHRSNNNPARTWRWYDASGDLSASLFLCIKYLPAPAVTTWFRSVLEISSPHWRAQLIAWLVGANELLTGAKTWPSELKTEAYPNVGWEWSHCLGPGLAIADDSGSPVLTMWLPEDACRRVVDEVRNYFTDDTFLLWLESISSVDYLEEELEQIPVSFERLYLKKDGGG</sequence>
<dbReference type="AlphaFoldDB" id="A0A4V1N0X2"/>
<comment type="caution">
    <text evidence="1">The sequence shown here is derived from an EMBL/GenBank/DDBJ whole genome shotgun (WGS) entry which is preliminary data.</text>
</comment>
<evidence type="ECO:0000313" key="1">
    <source>
        <dbReference type="EMBL" id="RXR03539.1"/>
    </source>
</evidence>
<protein>
    <submittedName>
        <fullName evidence="1">Uncharacterized protein</fullName>
    </submittedName>
</protein>
<dbReference type="RefSeq" id="WP_129471851.1">
    <property type="nucleotide sequence ID" value="NZ_SAWZ01000007.1"/>
</dbReference>
<evidence type="ECO:0000313" key="2">
    <source>
        <dbReference type="Proteomes" id="UP000289784"/>
    </source>
</evidence>
<dbReference type="OrthoDB" id="9031517at2"/>
<organism evidence="1 2">
    <name type="scientific">Pseudoxanthomonas composti</name>
    <dbReference type="NCBI Taxonomy" id="2137479"/>
    <lineage>
        <taxon>Bacteria</taxon>
        <taxon>Pseudomonadati</taxon>
        <taxon>Pseudomonadota</taxon>
        <taxon>Gammaproteobacteria</taxon>
        <taxon>Lysobacterales</taxon>
        <taxon>Lysobacteraceae</taxon>
        <taxon>Pseudoxanthomonas</taxon>
    </lineage>
</organism>
<dbReference type="Proteomes" id="UP000289784">
    <property type="component" value="Unassembled WGS sequence"/>
</dbReference>
<dbReference type="EMBL" id="SAWZ01000007">
    <property type="protein sequence ID" value="RXR03539.1"/>
    <property type="molecule type" value="Genomic_DNA"/>
</dbReference>
<name>A0A4V1N0X2_9GAMM</name>
<gene>
    <name evidence="1" type="ORF">EPA99_14020</name>
</gene>